<dbReference type="EMBL" id="CP079216">
    <property type="protein sequence ID" value="QXT61979.1"/>
    <property type="molecule type" value="Genomic_DNA"/>
</dbReference>
<gene>
    <name evidence="2" type="ORF">KDB89_09295</name>
</gene>
<dbReference type="Proteomes" id="UP000824504">
    <property type="component" value="Chromosome"/>
</dbReference>
<organism evidence="2 3">
    <name type="scientific">Tessaracoccus palaemonis</name>
    <dbReference type="NCBI Taxonomy" id="2829499"/>
    <lineage>
        <taxon>Bacteria</taxon>
        <taxon>Bacillati</taxon>
        <taxon>Actinomycetota</taxon>
        <taxon>Actinomycetes</taxon>
        <taxon>Propionibacteriales</taxon>
        <taxon>Propionibacteriaceae</taxon>
        <taxon>Tessaracoccus</taxon>
    </lineage>
</organism>
<evidence type="ECO:0000313" key="2">
    <source>
        <dbReference type="EMBL" id="QXT61979.1"/>
    </source>
</evidence>
<proteinExistence type="predicted"/>
<dbReference type="RefSeq" id="WP_219080436.1">
    <property type="nucleotide sequence ID" value="NZ_CP079216.1"/>
</dbReference>
<dbReference type="Pfam" id="PF16268">
    <property type="entry name" value="DUF4921"/>
    <property type="match status" value="1"/>
</dbReference>
<evidence type="ECO:0000259" key="1">
    <source>
        <dbReference type="Pfam" id="PF16268"/>
    </source>
</evidence>
<keyword evidence="3" id="KW-1185">Reference proteome</keyword>
<dbReference type="InterPro" id="IPR053177">
    <property type="entry name" value="ADP-glucose_phosphorylase"/>
</dbReference>
<accession>A0ABX8SL99</accession>
<dbReference type="PANTHER" id="PTHR42763:SF2">
    <property type="entry name" value="ADP-GLUCOSE PHOSPHORYLASE"/>
    <property type="match status" value="1"/>
</dbReference>
<dbReference type="PANTHER" id="PTHR42763">
    <property type="entry name" value="ADP-GLUCOSE PHOSPHORYLASE"/>
    <property type="match status" value="1"/>
</dbReference>
<protein>
    <submittedName>
        <fullName evidence="2">DUF4921 family protein</fullName>
    </submittedName>
</protein>
<name>A0ABX8SL99_9ACTN</name>
<dbReference type="InterPro" id="IPR032576">
    <property type="entry name" value="DUF4921"/>
</dbReference>
<evidence type="ECO:0000313" key="3">
    <source>
        <dbReference type="Proteomes" id="UP000824504"/>
    </source>
</evidence>
<reference evidence="2 3" key="1">
    <citation type="submission" date="2021-07" db="EMBL/GenBank/DDBJ databases">
        <title>complete genome sequencing of Tessaracoccus sp.J1M15.</title>
        <authorList>
            <person name="Bae J.-W."/>
            <person name="Kim D.-y."/>
        </authorList>
    </citation>
    <scope>NUCLEOTIDE SEQUENCE [LARGE SCALE GENOMIC DNA]</scope>
    <source>
        <strain evidence="2 3">J1M15</strain>
    </source>
</reference>
<feature type="domain" description="DUF4921" evidence="1">
    <location>
        <begin position="8"/>
        <end position="416"/>
    </location>
</feature>
<sequence>MPRFLQTLPDGTVKQVNPFTGTQVWTVPGRGNRPLGLPHPDPRPLTDERRTRECAFCQDRYLDTPPEKARMVAGATFDWLPAARLFDTVADFRRVPNLFEILSYDYWRLNHGYEVAPRIARRRADYLADPAGRAHVLRVIDAKLRAAGEDPGELAEDERLARADGFFGGGHDVVIARRHFTDGAVDDSGLASSGTLSPDEHRAFVGFAADSARRLYAVNPYARYVAVFQNWLRPAGASFDHLHKQLVAIDELGASQEATLARLEAEPDLFNAAGVDHAAAAGLIIATTEHAVAWAGFGHRYPTIEIASRSPHTRPWEHTRAELDSVSDLLHAMHAATGADVPCNEEWYYQPPGVATAMPWRVLLKWRVSTLAGFEGATRIYLNTVSPAALHERVVTRLVALQASGAVADSVRIGGDPGPAPLRYLG</sequence>